<name>A0A3N0XML6_ANAGA</name>
<evidence type="ECO:0000313" key="3">
    <source>
        <dbReference type="Proteomes" id="UP000281406"/>
    </source>
</evidence>
<protein>
    <submittedName>
        <fullName evidence="2">Uncharacterized protein</fullName>
    </submittedName>
</protein>
<dbReference type="InterPro" id="IPR012337">
    <property type="entry name" value="RNaseH-like_sf"/>
</dbReference>
<dbReference type="EMBL" id="RJVU01068704">
    <property type="protein sequence ID" value="ROI78673.1"/>
    <property type="molecule type" value="Genomic_DNA"/>
</dbReference>
<evidence type="ECO:0000256" key="1">
    <source>
        <dbReference type="SAM" id="MobiDB-lite"/>
    </source>
</evidence>
<accession>A0A3N0XML6</accession>
<sequence>MWTLLKETFWFCDVESRAIKHTVVNIKLHSMQTPEGLPHLPHTPVMRGLIQNERVPAVTHGYESSKNIFNDILVALILTDTHKIALFLCPRYKSLKMMTETERKNLHRIIGNLIYPVSFEATDSPETLSTTAPQTSTGEDVTNESQREKRPRVDFAEWADDAADVGLTNELELYRAAHFTLDDCDEDRLLEFWQRQAPTFPRLRA</sequence>
<dbReference type="Proteomes" id="UP000281406">
    <property type="component" value="Unassembled WGS sequence"/>
</dbReference>
<proteinExistence type="predicted"/>
<reference evidence="2 3" key="1">
    <citation type="submission" date="2018-10" db="EMBL/GenBank/DDBJ databases">
        <title>Genome assembly for a Yunnan-Guizhou Plateau 3E fish, Anabarilius grahami (Regan), and its evolutionary and genetic applications.</title>
        <authorList>
            <person name="Jiang W."/>
        </authorList>
    </citation>
    <scope>NUCLEOTIDE SEQUENCE [LARGE SCALE GENOMIC DNA]</scope>
    <source>
        <strain evidence="2">AG-KIZ</strain>
        <tissue evidence="2">Muscle</tissue>
    </source>
</reference>
<gene>
    <name evidence="2" type="ORF">DPX16_0718</name>
</gene>
<feature type="compositionally biased region" description="Polar residues" evidence="1">
    <location>
        <begin position="124"/>
        <end position="144"/>
    </location>
</feature>
<dbReference type="OrthoDB" id="1607513at2759"/>
<dbReference type="AlphaFoldDB" id="A0A3N0XML6"/>
<dbReference type="SUPFAM" id="SSF53098">
    <property type="entry name" value="Ribonuclease H-like"/>
    <property type="match status" value="1"/>
</dbReference>
<feature type="region of interest" description="Disordered" evidence="1">
    <location>
        <begin position="124"/>
        <end position="150"/>
    </location>
</feature>
<evidence type="ECO:0000313" key="2">
    <source>
        <dbReference type="EMBL" id="ROI78673.1"/>
    </source>
</evidence>
<comment type="caution">
    <text evidence="2">The sequence shown here is derived from an EMBL/GenBank/DDBJ whole genome shotgun (WGS) entry which is preliminary data.</text>
</comment>
<keyword evidence="3" id="KW-1185">Reference proteome</keyword>
<organism evidence="2 3">
    <name type="scientific">Anabarilius grahami</name>
    <name type="common">Kanglang fish</name>
    <name type="synonym">Barilius grahami</name>
    <dbReference type="NCBI Taxonomy" id="495550"/>
    <lineage>
        <taxon>Eukaryota</taxon>
        <taxon>Metazoa</taxon>
        <taxon>Chordata</taxon>
        <taxon>Craniata</taxon>
        <taxon>Vertebrata</taxon>
        <taxon>Euteleostomi</taxon>
        <taxon>Actinopterygii</taxon>
        <taxon>Neopterygii</taxon>
        <taxon>Teleostei</taxon>
        <taxon>Ostariophysi</taxon>
        <taxon>Cypriniformes</taxon>
        <taxon>Xenocyprididae</taxon>
        <taxon>Xenocypridinae</taxon>
        <taxon>Xenocypridinae incertae sedis</taxon>
        <taxon>Anabarilius</taxon>
    </lineage>
</organism>